<dbReference type="Pfam" id="PF00069">
    <property type="entry name" value="Pkinase"/>
    <property type="match status" value="1"/>
</dbReference>
<dbReference type="Gene3D" id="1.10.510.10">
    <property type="entry name" value="Transferase(Phosphotransferase) domain 1"/>
    <property type="match status" value="1"/>
</dbReference>
<evidence type="ECO:0000256" key="3">
    <source>
        <dbReference type="ARBA" id="ARBA00022527"/>
    </source>
</evidence>
<evidence type="ECO:0000256" key="4">
    <source>
        <dbReference type="ARBA" id="ARBA00022679"/>
    </source>
</evidence>
<dbReference type="InterPro" id="IPR011009">
    <property type="entry name" value="Kinase-like_dom_sf"/>
</dbReference>
<dbReference type="FunFam" id="1.10.510.10:FF:000624">
    <property type="entry name" value="Mitogen-activated protein kinase"/>
    <property type="match status" value="1"/>
</dbReference>
<dbReference type="Proteomes" id="UP000784294">
    <property type="component" value="Unassembled WGS sequence"/>
</dbReference>
<dbReference type="SMART" id="SM00220">
    <property type="entry name" value="S_TKc"/>
    <property type="match status" value="1"/>
</dbReference>
<keyword evidence="3" id="KW-0723">Serine/threonine-protein kinase</keyword>
<keyword evidence="4" id="KW-0808">Transferase</keyword>
<dbReference type="OrthoDB" id="1732493at2759"/>
<keyword evidence="5" id="KW-0547">Nucleotide-binding</keyword>
<dbReference type="EMBL" id="CAAALY010000361">
    <property type="protein sequence ID" value="VEL06764.1"/>
    <property type="molecule type" value="Genomic_DNA"/>
</dbReference>
<dbReference type="SUPFAM" id="SSF56112">
    <property type="entry name" value="Protein kinase-like (PK-like)"/>
    <property type="match status" value="1"/>
</dbReference>
<accession>A0A3S5CGL8</accession>
<keyword evidence="7" id="KW-0067">ATP-binding</keyword>
<dbReference type="GO" id="GO:0004693">
    <property type="term" value="F:cyclin-dependent protein serine/threonine kinase activity"/>
    <property type="evidence" value="ECO:0007669"/>
    <property type="project" value="TreeGrafter"/>
</dbReference>
<feature type="domain" description="Protein kinase" evidence="9">
    <location>
        <begin position="1"/>
        <end position="257"/>
    </location>
</feature>
<evidence type="ECO:0000259" key="9">
    <source>
        <dbReference type="PROSITE" id="PS50011"/>
    </source>
</evidence>
<protein>
    <recommendedName>
        <fullName evidence="2">[RNA-polymerase]-subunit kinase</fullName>
        <ecNumber evidence="2">2.7.11.23</ecNumber>
    </recommendedName>
</protein>
<dbReference type="PANTHER" id="PTHR24056">
    <property type="entry name" value="CELL DIVISION PROTEIN KINASE"/>
    <property type="match status" value="1"/>
</dbReference>
<dbReference type="GO" id="GO:0070985">
    <property type="term" value="C:transcription factor TFIIK complex"/>
    <property type="evidence" value="ECO:0007669"/>
    <property type="project" value="TreeGrafter"/>
</dbReference>
<sequence length="416" mass="45268">MKASIPCLHMTDYSYFVKAGPRWVMIDGLNLSAIREVKLLRELDHPNVLCLLDVFSQDRGVCLVFDFMESDLEALVHDSTLLLRGVEYLHAHWILHRDLKPNNLFLSREGRVKIGDFGLARHFAASPGRRMTHQVGTRWYRAPELFYGCTQYGVGIDLWAVGCIIAEFLLRAPLFPADCDLTQLAKIYDITGTPDERTWPDVARLPNYVTFEPRPGIPFGQIFTAAGQPLLDLLSTLLNLSPDSRGTASSALSSRYFALLPAPTSENRLPQPKISRTVASLLQAHQHQRNMANPLDPATVATVNAGASSSNIGGRTIGSSALAGSGLRGSSGPGIASTGSGSMAFRVSSCIGGPGMPSTPPTSKVAGCDDQESEQTWTETPVGRLSTIAVKRRIPDPGRKDIGEAELRVKPKKLCF</sequence>
<dbReference type="EC" id="2.7.11.23" evidence="2"/>
<dbReference type="GO" id="GO:0045944">
    <property type="term" value="P:positive regulation of transcription by RNA polymerase II"/>
    <property type="evidence" value="ECO:0007669"/>
    <property type="project" value="TreeGrafter"/>
</dbReference>
<evidence type="ECO:0000256" key="7">
    <source>
        <dbReference type="ARBA" id="ARBA00022840"/>
    </source>
</evidence>
<feature type="region of interest" description="Disordered" evidence="8">
    <location>
        <begin position="357"/>
        <end position="380"/>
    </location>
</feature>
<dbReference type="PROSITE" id="PS50011">
    <property type="entry name" value="PROTEIN_KINASE_DOM"/>
    <property type="match status" value="1"/>
</dbReference>
<dbReference type="PANTHER" id="PTHR24056:SF0">
    <property type="entry name" value="CYCLIN-DEPENDENT KINASE 7"/>
    <property type="match status" value="1"/>
</dbReference>
<dbReference type="GO" id="GO:0008353">
    <property type="term" value="F:RNA polymerase II CTD heptapeptide repeat kinase activity"/>
    <property type="evidence" value="ECO:0007669"/>
    <property type="project" value="UniProtKB-EC"/>
</dbReference>
<comment type="caution">
    <text evidence="10">The sequence shown here is derived from an EMBL/GenBank/DDBJ whole genome shotgun (WGS) entry which is preliminary data.</text>
</comment>
<name>A0A3S5CGL8_9PLAT</name>
<evidence type="ECO:0000256" key="2">
    <source>
        <dbReference type="ARBA" id="ARBA00012409"/>
    </source>
</evidence>
<dbReference type="InterPro" id="IPR000719">
    <property type="entry name" value="Prot_kinase_dom"/>
</dbReference>
<evidence type="ECO:0000313" key="11">
    <source>
        <dbReference type="Proteomes" id="UP000784294"/>
    </source>
</evidence>
<organism evidence="10 11">
    <name type="scientific">Protopolystoma xenopodis</name>
    <dbReference type="NCBI Taxonomy" id="117903"/>
    <lineage>
        <taxon>Eukaryota</taxon>
        <taxon>Metazoa</taxon>
        <taxon>Spiralia</taxon>
        <taxon>Lophotrochozoa</taxon>
        <taxon>Platyhelminthes</taxon>
        <taxon>Monogenea</taxon>
        <taxon>Polyopisthocotylea</taxon>
        <taxon>Polystomatidea</taxon>
        <taxon>Polystomatidae</taxon>
        <taxon>Protopolystoma</taxon>
    </lineage>
</organism>
<dbReference type="GO" id="GO:0005524">
    <property type="term" value="F:ATP binding"/>
    <property type="evidence" value="ECO:0007669"/>
    <property type="project" value="UniProtKB-KW"/>
</dbReference>
<keyword evidence="6" id="KW-0418">Kinase</keyword>
<dbReference type="Gene3D" id="3.30.200.20">
    <property type="entry name" value="Phosphorylase Kinase, domain 1"/>
    <property type="match status" value="1"/>
</dbReference>
<gene>
    <name evidence="10" type="ORF">PXEA_LOCUS204</name>
</gene>
<dbReference type="InterPro" id="IPR050108">
    <property type="entry name" value="CDK"/>
</dbReference>
<evidence type="ECO:0000256" key="8">
    <source>
        <dbReference type="SAM" id="MobiDB-lite"/>
    </source>
</evidence>
<dbReference type="GO" id="GO:0005737">
    <property type="term" value="C:cytoplasm"/>
    <property type="evidence" value="ECO:0007669"/>
    <property type="project" value="TreeGrafter"/>
</dbReference>
<evidence type="ECO:0000313" key="10">
    <source>
        <dbReference type="EMBL" id="VEL06764.1"/>
    </source>
</evidence>
<dbReference type="AlphaFoldDB" id="A0A3S5CGL8"/>
<reference evidence="10" key="1">
    <citation type="submission" date="2018-11" db="EMBL/GenBank/DDBJ databases">
        <authorList>
            <consortium name="Pathogen Informatics"/>
        </authorList>
    </citation>
    <scope>NUCLEOTIDE SEQUENCE</scope>
</reference>
<evidence type="ECO:0000256" key="6">
    <source>
        <dbReference type="ARBA" id="ARBA00022777"/>
    </source>
</evidence>
<dbReference type="PROSITE" id="PS00108">
    <property type="entry name" value="PROTEIN_KINASE_ST"/>
    <property type="match status" value="1"/>
</dbReference>
<proteinExistence type="inferred from homology"/>
<comment type="similarity">
    <text evidence="1">Belongs to the protein kinase superfamily. CMGC Ser/Thr protein kinase family. CDC2/CDKX subfamily.</text>
</comment>
<keyword evidence="11" id="KW-1185">Reference proteome</keyword>
<evidence type="ECO:0000256" key="1">
    <source>
        <dbReference type="ARBA" id="ARBA00006485"/>
    </source>
</evidence>
<dbReference type="InterPro" id="IPR008271">
    <property type="entry name" value="Ser/Thr_kinase_AS"/>
</dbReference>
<evidence type="ECO:0000256" key="5">
    <source>
        <dbReference type="ARBA" id="ARBA00022741"/>
    </source>
</evidence>